<keyword evidence="12" id="KW-1185">Reference proteome</keyword>
<evidence type="ECO:0000256" key="7">
    <source>
        <dbReference type="SAM" id="MobiDB-lite"/>
    </source>
</evidence>
<dbReference type="EMBL" id="VWPK01000007">
    <property type="protein sequence ID" value="KAA5613188.1"/>
    <property type="molecule type" value="Genomic_DNA"/>
</dbReference>
<evidence type="ECO:0000259" key="9">
    <source>
        <dbReference type="Pfam" id="PF12805"/>
    </source>
</evidence>
<keyword evidence="2" id="KW-1003">Cell membrane</keyword>
<evidence type="ECO:0000259" key="10">
    <source>
        <dbReference type="Pfam" id="PF13515"/>
    </source>
</evidence>
<evidence type="ECO:0000256" key="8">
    <source>
        <dbReference type="SAM" id="Phobius"/>
    </source>
</evidence>
<dbReference type="Pfam" id="PF13515">
    <property type="entry name" value="FUSC_2"/>
    <property type="match status" value="1"/>
</dbReference>
<protein>
    <submittedName>
        <fullName evidence="11">FUSC family protein</fullName>
    </submittedName>
</protein>
<comment type="subcellular location">
    <subcellularLocation>
        <location evidence="1">Cell membrane</location>
        <topology evidence="1">Multi-pass membrane protein</topology>
    </subcellularLocation>
</comment>
<gene>
    <name evidence="11" type="ORF">F1189_05700</name>
</gene>
<name>A0A5M6J0P7_9PROT</name>
<evidence type="ECO:0000256" key="1">
    <source>
        <dbReference type="ARBA" id="ARBA00004651"/>
    </source>
</evidence>
<dbReference type="PANTHER" id="PTHR30509:SF8">
    <property type="entry name" value="INNER MEMBRANE PROTEIN YCCS"/>
    <property type="match status" value="1"/>
</dbReference>
<evidence type="ECO:0000256" key="5">
    <source>
        <dbReference type="ARBA" id="ARBA00023136"/>
    </source>
</evidence>
<comment type="similarity">
    <text evidence="6">Belongs to the YccS/YhfK family.</text>
</comment>
<feature type="transmembrane region" description="Helical" evidence="8">
    <location>
        <begin position="151"/>
        <end position="169"/>
    </location>
</feature>
<dbReference type="InterPro" id="IPR049453">
    <property type="entry name" value="Memb_transporter_dom"/>
</dbReference>
<evidence type="ECO:0000313" key="11">
    <source>
        <dbReference type="EMBL" id="KAA5613188.1"/>
    </source>
</evidence>
<evidence type="ECO:0000256" key="6">
    <source>
        <dbReference type="ARBA" id="ARBA00043993"/>
    </source>
</evidence>
<evidence type="ECO:0000256" key="3">
    <source>
        <dbReference type="ARBA" id="ARBA00022692"/>
    </source>
</evidence>
<feature type="transmembrane region" description="Helical" evidence="8">
    <location>
        <begin position="552"/>
        <end position="571"/>
    </location>
</feature>
<evidence type="ECO:0000256" key="4">
    <source>
        <dbReference type="ARBA" id="ARBA00022989"/>
    </source>
</evidence>
<feature type="transmembrane region" description="Helical" evidence="8">
    <location>
        <begin position="515"/>
        <end position="540"/>
    </location>
</feature>
<dbReference type="Proteomes" id="UP000325255">
    <property type="component" value="Unassembled WGS sequence"/>
</dbReference>
<feature type="transmembrane region" description="Helical" evidence="8">
    <location>
        <begin position="224"/>
        <end position="246"/>
    </location>
</feature>
<reference evidence="11 12" key="1">
    <citation type="submission" date="2019-09" db="EMBL/GenBank/DDBJ databases">
        <title>Genome sequence of Rhodovastum atsumiense, a diverse member of the Acetobacteraceae family of non-sulfur purple photosynthetic bacteria.</title>
        <authorList>
            <person name="Meyer T."/>
            <person name="Kyndt J."/>
        </authorList>
    </citation>
    <scope>NUCLEOTIDE SEQUENCE [LARGE SCALE GENOMIC DNA]</scope>
    <source>
        <strain evidence="11 12">DSM 21279</strain>
    </source>
</reference>
<sequence>MAASCTTCCAGWRRPPDKESKQGQGALPPGPPPRATRPLEPTLFPMTAPRGPHGPLLCAARKRMDSKGSAFGGGAGDKAPWSARLTGLPSAIVFNPRAISLAEGVRAALAVAVIIAASEGLGWPRLIETALAAWLTCLCDAGGPIRKRVPFLLGFGIVGALVTAGYGLLATIMPIQLAIAVASVGIFCASLLRIYGQPMMQVGNLLTVVQVLALTREVPNLHEAALQASLFLAGNLWALLLTMVIWRVHPYAPARRAVADAWRALAVLSGDLRGVLLHPDPHETEWDRHAREHRRGVREAIETARTAVLQTVRQRGPISGRAAQSSIRLEAADQIFGALIALSDLLQGDCTPQERVAAARMLRRLRPMLVLLAAAIETDAPERLDQLKRAADKIATTAALLPDCPVHRIADTIAERLRVAILVTTPEAFVPGEGPGVTSQGWRTRVLSPLRANLNSASAALRHALRAALAAAVGLALTVDAVASHGYWLTITLVLTMQPYFAVTIMRAAERIAGTVVGGVIGAIIASNCTTPVSMAAALFPLSVVALAVRGVNFGLFMACITPVVVLLVELGRPGQGSEVSVAVLRALYTVGGGVLALLFSALLWPVWEPGRLLVELRAAIVAHGRYAASEIAAVLGEATPQEVEQARRAAGVASNNAEASLQRALLEPSRTDRDRLEAALTIDAALRRIAGRVSAMQVDAATHPHERAAWQAWRDWILEATTRLASGRADLPPRPPVPRDDVDGLSLARIARQLELAAGALPRLG</sequence>
<dbReference type="Pfam" id="PF12805">
    <property type="entry name" value="FUSC-like"/>
    <property type="match status" value="1"/>
</dbReference>
<dbReference type="PANTHER" id="PTHR30509">
    <property type="entry name" value="P-HYDROXYBENZOIC ACID EFFLUX PUMP SUBUNIT-RELATED"/>
    <property type="match status" value="1"/>
</dbReference>
<keyword evidence="5 8" id="KW-0472">Membrane</keyword>
<feature type="transmembrane region" description="Helical" evidence="8">
    <location>
        <begin position="583"/>
        <end position="608"/>
    </location>
</feature>
<dbReference type="AlphaFoldDB" id="A0A5M6J0P7"/>
<accession>A0A5M6J0P7</accession>
<feature type="domain" description="Integral membrane bound transporter" evidence="10">
    <location>
        <begin position="470"/>
        <end position="600"/>
    </location>
</feature>
<evidence type="ECO:0000256" key="2">
    <source>
        <dbReference type="ARBA" id="ARBA00022475"/>
    </source>
</evidence>
<feature type="transmembrane region" description="Helical" evidence="8">
    <location>
        <begin position="175"/>
        <end position="195"/>
    </location>
</feature>
<feature type="domain" description="Integral membrane protein YccS N-terminal" evidence="9">
    <location>
        <begin position="169"/>
        <end position="314"/>
    </location>
</feature>
<dbReference type="OrthoDB" id="7491335at2"/>
<organism evidence="11 12">
    <name type="scientific">Rhodovastum atsumiense</name>
    <dbReference type="NCBI Taxonomy" id="504468"/>
    <lineage>
        <taxon>Bacteria</taxon>
        <taxon>Pseudomonadati</taxon>
        <taxon>Pseudomonadota</taxon>
        <taxon>Alphaproteobacteria</taxon>
        <taxon>Acetobacterales</taxon>
        <taxon>Acetobacteraceae</taxon>
        <taxon>Rhodovastum</taxon>
    </lineage>
</organism>
<keyword evidence="3 8" id="KW-0812">Transmembrane</keyword>
<proteinExistence type="inferred from homology"/>
<keyword evidence="4 8" id="KW-1133">Transmembrane helix</keyword>
<comment type="caution">
    <text evidence="11">The sequence shown here is derived from an EMBL/GenBank/DDBJ whole genome shotgun (WGS) entry which is preliminary data.</text>
</comment>
<evidence type="ECO:0000313" key="12">
    <source>
        <dbReference type="Proteomes" id="UP000325255"/>
    </source>
</evidence>
<feature type="region of interest" description="Disordered" evidence="7">
    <location>
        <begin position="11"/>
        <end position="42"/>
    </location>
</feature>
<dbReference type="GO" id="GO:0005886">
    <property type="term" value="C:plasma membrane"/>
    <property type="evidence" value="ECO:0007669"/>
    <property type="project" value="UniProtKB-SubCell"/>
</dbReference>
<dbReference type="InterPro" id="IPR032692">
    <property type="entry name" value="YccS_N"/>
</dbReference>